<organism evidence="1 2">
    <name type="scientific">Aspergillus ellipticus CBS 707.79</name>
    <dbReference type="NCBI Taxonomy" id="1448320"/>
    <lineage>
        <taxon>Eukaryota</taxon>
        <taxon>Fungi</taxon>
        <taxon>Dikarya</taxon>
        <taxon>Ascomycota</taxon>
        <taxon>Pezizomycotina</taxon>
        <taxon>Eurotiomycetes</taxon>
        <taxon>Eurotiomycetidae</taxon>
        <taxon>Eurotiales</taxon>
        <taxon>Aspergillaceae</taxon>
        <taxon>Aspergillus</taxon>
        <taxon>Aspergillus subgen. Circumdati</taxon>
    </lineage>
</organism>
<evidence type="ECO:0000313" key="2">
    <source>
        <dbReference type="Proteomes" id="UP000247810"/>
    </source>
</evidence>
<proteinExistence type="predicted"/>
<protein>
    <submittedName>
        <fullName evidence="1">Uncharacterized protein</fullName>
    </submittedName>
</protein>
<dbReference type="VEuPathDB" id="FungiDB:BO71DRAFT_433010"/>
<dbReference type="EMBL" id="KZ825949">
    <property type="protein sequence ID" value="PYH91327.1"/>
    <property type="molecule type" value="Genomic_DNA"/>
</dbReference>
<dbReference type="Proteomes" id="UP000247810">
    <property type="component" value="Unassembled WGS sequence"/>
</dbReference>
<keyword evidence="2" id="KW-1185">Reference proteome</keyword>
<dbReference type="AlphaFoldDB" id="A0A319DAD5"/>
<dbReference type="OrthoDB" id="10651634at2759"/>
<sequence>MAGLYVRQTRLNPLSERPMSERPVMRDDENWLKVIRVILDYVRPSNIIELLLLSEWGTRTQWDVSSIDRPAYLRHLGVLDAREGIIADEEFGHQSRVCYLTMLEDHVDAELNEFVSQELEAQGAAELDEKSWRRVMREAGTRVTKSWLGYRYGSWTLDSRARVFFRDEEGPQEIRHRTMHVLRKPGMGLELSHQLYTPYFRSRVEFCRSVELDLERSEA</sequence>
<gene>
    <name evidence="1" type="ORF">BO71DRAFT_433010</name>
</gene>
<evidence type="ECO:0000313" key="1">
    <source>
        <dbReference type="EMBL" id="PYH91327.1"/>
    </source>
</evidence>
<name>A0A319DAD5_9EURO</name>
<accession>A0A319DAD5</accession>
<reference evidence="1 2" key="1">
    <citation type="submission" date="2018-02" db="EMBL/GenBank/DDBJ databases">
        <title>The genomes of Aspergillus section Nigri reveals drivers in fungal speciation.</title>
        <authorList>
            <consortium name="DOE Joint Genome Institute"/>
            <person name="Vesth T.C."/>
            <person name="Nybo J."/>
            <person name="Theobald S."/>
            <person name="Brandl J."/>
            <person name="Frisvad J.C."/>
            <person name="Nielsen K.F."/>
            <person name="Lyhne E.K."/>
            <person name="Kogle M.E."/>
            <person name="Kuo A."/>
            <person name="Riley R."/>
            <person name="Clum A."/>
            <person name="Nolan M."/>
            <person name="Lipzen A."/>
            <person name="Salamov A."/>
            <person name="Henrissat B."/>
            <person name="Wiebenga A."/>
            <person name="De vries R.P."/>
            <person name="Grigoriev I.V."/>
            <person name="Mortensen U.H."/>
            <person name="Andersen M.R."/>
            <person name="Baker S.E."/>
        </authorList>
    </citation>
    <scope>NUCLEOTIDE SEQUENCE [LARGE SCALE GENOMIC DNA]</scope>
    <source>
        <strain evidence="1 2">CBS 707.79</strain>
    </source>
</reference>